<evidence type="ECO:0000256" key="1">
    <source>
        <dbReference type="SAM" id="MobiDB-lite"/>
    </source>
</evidence>
<accession>A0A9R1WQ19</accession>
<keyword evidence="3" id="KW-1185">Reference proteome</keyword>
<sequence>MAGIMGKIGDALHIGGDKKDENKKHEGEYSSDHKKQEGDYKSDHKPEKKEGIVDKIKDKITGDGGSKVDSGEGHEKKKKKDKKKKKEGDHHDEEDGVM</sequence>
<feature type="compositionally biased region" description="Basic residues" evidence="1">
    <location>
        <begin position="76"/>
        <end position="85"/>
    </location>
</feature>
<dbReference type="EMBL" id="NBSK02000001">
    <property type="protein sequence ID" value="KAJ0227658.1"/>
    <property type="molecule type" value="Genomic_DNA"/>
</dbReference>
<name>A0A9R1WQ19_LACSA</name>
<organism evidence="2 3">
    <name type="scientific">Lactuca sativa</name>
    <name type="common">Garden lettuce</name>
    <dbReference type="NCBI Taxonomy" id="4236"/>
    <lineage>
        <taxon>Eukaryota</taxon>
        <taxon>Viridiplantae</taxon>
        <taxon>Streptophyta</taxon>
        <taxon>Embryophyta</taxon>
        <taxon>Tracheophyta</taxon>
        <taxon>Spermatophyta</taxon>
        <taxon>Magnoliopsida</taxon>
        <taxon>eudicotyledons</taxon>
        <taxon>Gunneridae</taxon>
        <taxon>Pentapetalae</taxon>
        <taxon>asterids</taxon>
        <taxon>campanulids</taxon>
        <taxon>Asterales</taxon>
        <taxon>Asteraceae</taxon>
        <taxon>Cichorioideae</taxon>
        <taxon>Cichorieae</taxon>
        <taxon>Lactucinae</taxon>
        <taxon>Lactuca</taxon>
    </lineage>
</organism>
<proteinExistence type="predicted"/>
<dbReference type="PANTHER" id="PTHR34941">
    <property type="entry name" value="DEHYDRIN HIRD11"/>
    <property type="match status" value="1"/>
</dbReference>
<gene>
    <name evidence="2" type="ORF">LSAT_V11C100022800</name>
</gene>
<dbReference type="GO" id="GO:0046872">
    <property type="term" value="F:metal ion binding"/>
    <property type="evidence" value="ECO:0007669"/>
    <property type="project" value="InterPro"/>
</dbReference>
<reference evidence="2 3" key="1">
    <citation type="journal article" date="2017" name="Nat. Commun.">
        <title>Genome assembly with in vitro proximity ligation data and whole-genome triplication in lettuce.</title>
        <authorList>
            <person name="Reyes-Chin-Wo S."/>
            <person name="Wang Z."/>
            <person name="Yang X."/>
            <person name="Kozik A."/>
            <person name="Arikit S."/>
            <person name="Song C."/>
            <person name="Xia L."/>
            <person name="Froenicke L."/>
            <person name="Lavelle D.O."/>
            <person name="Truco M.J."/>
            <person name="Xia R."/>
            <person name="Zhu S."/>
            <person name="Xu C."/>
            <person name="Xu H."/>
            <person name="Xu X."/>
            <person name="Cox K."/>
            <person name="Korf I."/>
            <person name="Meyers B.C."/>
            <person name="Michelmore R.W."/>
        </authorList>
    </citation>
    <scope>NUCLEOTIDE SEQUENCE [LARGE SCALE GENOMIC DNA]</scope>
    <source>
        <strain evidence="3">cv. Salinas</strain>
        <tissue evidence="2">Seedlings</tissue>
    </source>
</reference>
<protein>
    <recommendedName>
        <fullName evidence="4">Dehydrin</fullName>
    </recommendedName>
</protein>
<dbReference type="InterPro" id="IPR039285">
    <property type="entry name" value="HIRD11-like"/>
</dbReference>
<comment type="caution">
    <text evidence="2">The sequence shown here is derived from an EMBL/GenBank/DDBJ whole genome shotgun (WGS) entry which is preliminary data.</text>
</comment>
<evidence type="ECO:0008006" key="4">
    <source>
        <dbReference type="Google" id="ProtNLM"/>
    </source>
</evidence>
<evidence type="ECO:0000313" key="3">
    <source>
        <dbReference type="Proteomes" id="UP000235145"/>
    </source>
</evidence>
<evidence type="ECO:0000313" key="2">
    <source>
        <dbReference type="EMBL" id="KAJ0227658.1"/>
    </source>
</evidence>
<dbReference type="PANTHER" id="PTHR34941:SF1">
    <property type="entry name" value="DEHYDRIN HIRD11"/>
    <property type="match status" value="1"/>
</dbReference>
<dbReference type="AlphaFoldDB" id="A0A9R1WQ19"/>
<feature type="compositionally biased region" description="Basic and acidic residues" evidence="1">
    <location>
        <begin position="15"/>
        <end position="61"/>
    </location>
</feature>
<dbReference type="Proteomes" id="UP000235145">
    <property type="component" value="Unassembled WGS sequence"/>
</dbReference>
<feature type="region of interest" description="Disordered" evidence="1">
    <location>
        <begin position="1"/>
        <end position="98"/>
    </location>
</feature>
<feature type="compositionally biased region" description="Basic and acidic residues" evidence="1">
    <location>
        <begin position="86"/>
        <end position="98"/>
    </location>
</feature>